<feature type="compositionally biased region" description="Polar residues" evidence="1">
    <location>
        <begin position="41"/>
        <end position="53"/>
    </location>
</feature>
<sequence>MRFLFSRNYTVEIGAKDSDAEEDASDDNGSYSTSDSDEVESNSSADETTITENPESHDMSLYFRIENGKGSDISTSASAACTKLNKYYPSSDGLVYIMGLREFFRVVFWFEKFYLDKLNLDN</sequence>
<comment type="caution">
    <text evidence="2">The sequence shown here is derived from an EMBL/GenBank/DDBJ whole genome shotgun (WGS) entry which is preliminary data.</text>
</comment>
<name>A0A8J2LKV2_9HEXA</name>
<gene>
    <name evidence="2" type="ORF">AFUS01_LOCUS41779</name>
</gene>
<proteinExistence type="predicted"/>
<evidence type="ECO:0000313" key="2">
    <source>
        <dbReference type="EMBL" id="CAG7832072.1"/>
    </source>
</evidence>
<dbReference type="AlphaFoldDB" id="A0A8J2LKV2"/>
<dbReference type="OrthoDB" id="117690at2759"/>
<feature type="region of interest" description="Disordered" evidence="1">
    <location>
        <begin position="16"/>
        <end position="59"/>
    </location>
</feature>
<dbReference type="Proteomes" id="UP000708208">
    <property type="component" value="Unassembled WGS sequence"/>
</dbReference>
<keyword evidence="3" id="KW-1185">Reference proteome</keyword>
<accession>A0A8J2LKV2</accession>
<evidence type="ECO:0000313" key="3">
    <source>
        <dbReference type="Proteomes" id="UP000708208"/>
    </source>
</evidence>
<organism evidence="2 3">
    <name type="scientific">Allacma fusca</name>
    <dbReference type="NCBI Taxonomy" id="39272"/>
    <lineage>
        <taxon>Eukaryota</taxon>
        <taxon>Metazoa</taxon>
        <taxon>Ecdysozoa</taxon>
        <taxon>Arthropoda</taxon>
        <taxon>Hexapoda</taxon>
        <taxon>Collembola</taxon>
        <taxon>Symphypleona</taxon>
        <taxon>Sminthuridae</taxon>
        <taxon>Allacma</taxon>
    </lineage>
</organism>
<protein>
    <submittedName>
        <fullName evidence="2">Uncharacterized protein</fullName>
    </submittedName>
</protein>
<reference evidence="2" key="1">
    <citation type="submission" date="2021-06" db="EMBL/GenBank/DDBJ databases">
        <authorList>
            <person name="Hodson N. C."/>
            <person name="Mongue J. A."/>
            <person name="Jaron S. K."/>
        </authorList>
    </citation>
    <scope>NUCLEOTIDE SEQUENCE</scope>
</reference>
<evidence type="ECO:0000256" key="1">
    <source>
        <dbReference type="SAM" id="MobiDB-lite"/>
    </source>
</evidence>
<dbReference type="EMBL" id="CAJVCH010563353">
    <property type="protein sequence ID" value="CAG7832072.1"/>
    <property type="molecule type" value="Genomic_DNA"/>
</dbReference>